<dbReference type="EMBL" id="JARAOO010000014">
    <property type="protein sequence ID" value="KAJ7943219.1"/>
    <property type="molecule type" value="Genomic_DNA"/>
</dbReference>
<comment type="caution">
    <text evidence="3">The sequence shown here is derived from an EMBL/GenBank/DDBJ whole genome shotgun (WGS) entry which is preliminary data.</text>
</comment>
<dbReference type="PANTHER" id="PTHR33237">
    <property type="entry name" value="F2P16.13 PROTEIN-RELATED"/>
    <property type="match status" value="1"/>
</dbReference>
<feature type="transmembrane region" description="Helical" evidence="2">
    <location>
        <begin position="12"/>
        <end position="31"/>
    </location>
</feature>
<keyword evidence="4" id="KW-1185">Reference proteome</keyword>
<evidence type="ECO:0000313" key="3">
    <source>
        <dbReference type="EMBL" id="KAJ7943219.1"/>
    </source>
</evidence>
<organism evidence="3 4">
    <name type="scientific">Quillaja saponaria</name>
    <name type="common">Soap bark tree</name>
    <dbReference type="NCBI Taxonomy" id="32244"/>
    <lineage>
        <taxon>Eukaryota</taxon>
        <taxon>Viridiplantae</taxon>
        <taxon>Streptophyta</taxon>
        <taxon>Embryophyta</taxon>
        <taxon>Tracheophyta</taxon>
        <taxon>Spermatophyta</taxon>
        <taxon>Magnoliopsida</taxon>
        <taxon>eudicotyledons</taxon>
        <taxon>Gunneridae</taxon>
        <taxon>Pentapetalae</taxon>
        <taxon>rosids</taxon>
        <taxon>fabids</taxon>
        <taxon>Fabales</taxon>
        <taxon>Quillajaceae</taxon>
        <taxon>Quillaja</taxon>
    </lineage>
</organism>
<dbReference type="Proteomes" id="UP001163823">
    <property type="component" value="Chromosome 14"/>
</dbReference>
<keyword evidence="2 3" id="KW-0812">Transmembrane</keyword>
<keyword evidence="2" id="KW-0472">Membrane</keyword>
<name>A0AAD7KPJ5_QUISA</name>
<feature type="region of interest" description="Disordered" evidence="1">
    <location>
        <begin position="120"/>
        <end position="143"/>
    </location>
</feature>
<accession>A0AAD7KPJ5</accession>
<dbReference type="PANTHER" id="PTHR33237:SF50">
    <property type="entry name" value="TRANSMEMBRANE PROTEIN"/>
    <property type="match status" value="1"/>
</dbReference>
<gene>
    <name evidence="3" type="ORF">O6P43_032800</name>
</gene>
<dbReference type="KEGG" id="qsa:O6P43_032800"/>
<reference evidence="3" key="1">
    <citation type="journal article" date="2023" name="Science">
        <title>Elucidation of the pathway for biosynthesis of saponin adjuvants from the soapbark tree.</title>
        <authorList>
            <person name="Reed J."/>
            <person name="Orme A."/>
            <person name="El-Demerdash A."/>
            <person name="Owen C."/>
            <person name="Martin L.B.B."/>
            <person name="Misra R.C."/>
            <person name="Kikuchi S."/>
            <person name="Rejzek M."/>
            <person name="Martin A.C."/>
            <person name="Harkess A."/>
            <person name="Leebens-Mack J."/>
            <person name="Louveau T."/>
            <person name="Stephenson M.J."/>
            <person name="Osbourn A."/>
        </authorList>
    </citation>
    <scope>NUCLEOTIDE SEQUENCE</scope>
    <source>
        <strain evidence="3">S10</strain>
    </source>
</reference>
<evidence type="ECO:0000313" key="4">
    <source>
        <dbReference type="Proteomes" id="UP001163823"/>
    </source>
</evidence>
<proteinExistence type="predicted"/>
<dbReference type="AlphaFoldDB" id="A0AAD7KPJ5"/>
<sequence length="143" mass="15851">MAQLSLILEHTTTQIAIGLFISVFALVALCAKQGKKAQQNCQNHVCDLTKAAPNYKSPLSSPKKLMKKLSNKGIPFIYKKTCGDEEGGLWQRNILMGEKYQPLEFSGEIYYDNRGNQLLSPRRRSPRASPLSILSAPVAKDAN</sequence>
<evidence type="ECO:0000256" key="1">
    <source>
        <dbReference type="SAM" id="MobiDB-lite"/>
    </source>
</evidence>
<keyword evidence="2" id="KW-1133">Transmembrane helix</keyword>
<feature type="compositionally biased region" description="Low complexity" evidence="1">
    <location>
        <begin position="127"/>
        <end position="137"/>
    </location>
</feature>
<evidence type="ECO:0000256" key="2">
    <source>
        <dbReference type="SAM" id="Phobius"/>
    </source>
</evidence>
<protein>
    <submittedName>
        <fullName evidence="3">Transmembrane protein</fullName>
    </submittedName>
</protein>